<organism evidence="2 3">
    <name type="scientific">Atta colombica</name>
    <dbReference type="NCBI Taxonomy" id="520822"/>
    <lineage>
        <taxon>Eukaryota</taxon>
        <taxon>Metazoa</taxon>
        <taxon>Ecdysozoa</taxon>
        <taxon>Arthropoda</taxon>
        <taxon>Hexapoda</taxon>
        <taxon>Insecta</taxon>
        <taxon>Pterygota</taxon>
        <taxon>Neoptera</taxon>
        <taxon>Endopterygota</taxon>
        <taxon>Hymenoptera</taxon>
        <taxon>Apocrita</taxon>
        <taxon>Aculeata</taxon>
        <taxon>Formicoidea</taxon>
        <taxon>Formicidae</taxon>
        <taxon>Myrmicinae</taxon>
        <taxon>Atta</taxon>
    </lineage>
</organism>
<keyword evidence="3" id="KW-1185">Reference proteome</keyword>
<proteinExistence type="predicted"/>
<reference evidence="2 3" key="1">
    <citation type="submission" date="2015-09" db="EMBL/GenBank/DDBJ databases">
        <title>Atta colombica WGS genome.</title>
        <authorList>
            <person name="Nygaard S."/>
            <person name="Hu H."/>
            <person name="Boomsma J."/>
            <person name="Zhang G."/>
        </authorList>
    </citation>
    <scope>NUCLEOTIDE SEQUENCE [LARGE SCALE GENOMIC DNA]</scope>
    <source>
        <strain evidence="2">Treedump-2</strain>
        <tissue evidence="2">Whole body</tissue>
    </source>
</reference>
<feature type="non-terminal residue" evidence="2">
    <location>
        <position position="1"/>
    </location>
</feature>
<dbReference type="Proteomes" id="UP000078540">
    <property type="component" value="Unassembled WGS sequence"/>
</dbReference>
<gene>
    <name evidence="2" type="ORF">ALC53_08099</name>
</gene>
<protein>
    <submittedName>
        <fullName evidence="2">Uncharacterized protein</fullName>
    </submittedName>
</protein>
<feature type="region of interest" description="Disordered" evidence="1">
    <location>
        <begin position="49"/>
        <end position="82"/>
    </location>
</feature>
<feature type="compositionally biased region" description="Basic and acidic residues" evidence="1">
    <location>
        <begin position="73"/>
        <end position="82"/>
    </location>
</feature>
<dbReference type="AlphaFoldDB" id="A0A195B9X5"/>
<evidence type="ECO:0000313" key="2">
    <source>
        <dbReference type="EMBL" id="KYM81331.1"/>
    </source>
</evidence>
<name>A0A195B9X5_9HYME</name>
<dbReference type="EMBL" id="KQ976537">
    <property type="protein sequence ID" value="KYM81331.1"/>
    <property type="molecule type" value="Genomic_DNA"/>
</dbReference>
<accession>A0A195B9X5</accession>
<sequence length="82" mass="9416">LDLSFCKIHVGVGCKKAPLHALRPASGVFRVKSNGRILFKTQLIHRETNRQNMYIPSGNETRKKSSRRLLARRGVDDIQHRH</sequence>
<evidence type="ECO:0000313" key="3">
    <source>
        <dbReference type="Proteomes" id="UP000078540"/>
    </source>
</evidence>
<evidence type="ECO:0000256" key="1">
    <source>
        <dbReference type="SAM" id="MobiDB-lite"/>
    </source>
</evidence>